<evidence type="ECO:0000313" key="2">
    <source>
        <dbReference type="EMBL" id="PTE06552.1"/>
    </source>
</evidence>
<evidence type="ECO:0000256" key="1">
    <source>
        <dbReference type="SAM" id="MobiDB-lite"/>
    </source>
</evidence>
<organism evidence="2 3">
    <name type="scientific">Mesorhizobium helmanticense</name>
    <dbReference type="NCBI Taxonomy" id="1776423"/>
    <lineage>
        <taxon>Bacteria</taxon>
        <taxon>Pseudomonadati</taxon>
        <taxon>Pseudomonadota</taxon>
        <taxon>Alphaproteobacteria</taxon>
        <taxon>Hyphomicrobiales</taxon>
        <taxon>Phyllobacteriaceae</taxon>
        <taxon>Mesorhizobium</taxon>
    </lineage>
</organism>
<accession>A0A2T4ILN7</accession>
<dbReference type="OrthoDB" id="8101123at2"/>
<feature type="region of interest" description="Disordered" evidence="1">
    <location>
        <begin position="1"/>
        <end position="25"/>
    </location>
</feature>
<dbReference type="Proteomes" id="UP000240259">
    <property type="component" value="Unassembled WGS sequence"/>
</dbReference>
<sequence length="81" mass="8917">MCGNDFQSQPKGNENEGQQCAGEPNDVRVKRCSGGWVVHIVEDGKLTVLRFKTQFPAENYADGQRARLGLAAKPPIDEPDM</sequence>
<keyword evidence="3" id="KW-1185">Reference proteome</keyword>
<evidence type="ECO:0000313" key="3">
    <source>
        <dbReference type="Proteomes" id="UP000240259"/>
    </source>
</evidence>
<gene>
    <name evidence="2" type="ORF">C9427_31300</name>
</gene>
<proteinExistence type="predicted"/>
<reference evidence="2 3" key="1">
    <citation type="submission" date="2018-03" db="EMBL/GenBank/DDBJ databases">
        <title>Genome sequence of the symbiotic type strain Mesorhizobium helmanticense CSLC115NT isolated from Lotus corniculatus nodules.</title>
        <authorList>
            <person name="Sannazzaro A.I."/>
            <person name="Torres Tejerizo G.A."/>
            <person name="Dip D."/>
            <person name="Caballero M."/>
            <person name="Pistorio M."/>
            <person name="Estrella M.J."/>
        </authorList>
    </citation>
    <scope>NUCLEOTIDE SEQUENCE [LARGE SCALE GENOMIC DNA]</scope>
    <source>
        <strain evidence="2 3">CSLC115N</strain>
    </source>
</reference>
<dbReference type="EMBL" id="PZJX01000064">
    <property type="protein sequence ID" value="PTE06552.1"/>
    <property type="molecule type" value="Genomic_DNA"/>
</dbReference>
<name>A0A2T4ILN7_9HYPH</name>
<feature type="compositionally biased region" description="Polar residues" evidence="1">
    <location>
        <begin position="1"/>
        <end position="18"/>
    </location>
</feature>
<comment type="caution">
    <text evidence="2">The sequence shown here is derived from an EMBL/GenBank/DDBJ whole genome shotgun (WGS) entry which is preliminary data.</text>
</comment>
<protein>
    <submittedName>
        <fullName evidence="2">Uncharacterized protein</fullName>
    </submittedName>
</protein>
<dbReference type="AlphaFoldDB" id="A0A2T4ILN7"/>